<name>A0A9N9ALW1_9GLOM</name>
<organism evidence="1 2">
    <name type="scientific">Racocetra fulgida</name>
    <dbReference type="NCBI Taxonomy" id="60492"/>
    <lineage>
        <taxon>Eukaryota</taxon>
        <taxon>Fungi</taxon>
        <taxon>Fungi incertae sedis</taxon>
        <taxon>Mucoromycota</taxon>
        <taxon>Glomeromycotina</taxon>
        <taxon>Glomeromycetes</taxon>
        <taxon>Diversisporales</taxon>
        <taxon>Gigasporaceae</taxon>
        <taxon>Racocetra</taxon>
    </lineage>
</organism>
<feature type="non-terminal residue" evidence="1">
    <location>
        <position position="52"/>
    </location>
</feature>
<sequence>MCLPNLSEQAKNGLFVAFSRSNSFGVLEHNTLLDALAYSMKGLNLFEYDKLG</sequence>
<protein>
    <submittedName>
        <fullName evidence="1">389_t:CDS:1</fullName>
    </submittedName>
</protein>
<dbReference type="AlphaFoldDB" id="A0A9N9ALW1"/>
<dbReference type="OrthoDB" id="2400204at2759"/>
<keyword evidence="2" id="KW-1185">Reference proteome</keyword>
<evidence type="ECO:0000313" key="1">
    <source>
        <dbReference type="EMBL" id="CAG8537636.1"/>
    </source>
</evidence>
<dbReference type="EMBL" id="CAJVPZ010003896">
    <property type="protein sequence ID" value="CAG8537636.1"/>
    <property type="molecule type" value="Genomic_DNA"/>
</dbReference>
<comment type="caution">
    <text evidence="1">The sequence shown here is derived from an EMBL/GenBank/DDBJ whole genome shotgun (WGS) entry which is preliminary data.</text>
</comment>
<dbReference type="Proteomes" id="UP000789396">
    <property type="component" value="Unassembled WGS sequence"/>
</dbReference>
<proteinExistence type="predicted"/>
<evidence type="ECO:0000313" key="2">
    <source>
        <dbReference type="Proteomes" id="UP000789396"/>
    </source>
</evidence>
<accession>A0A9N9ALW1</accession>
<reference evidence="1" key="1">
    <citation type="submission" date="2021-06" db="EMBL/GenBank/DDBJ databases">
        <authorList>
            <person name="Kallberg Y."/>
            <person name="Tangrot J."/>
            <person name="Rosling A."/>
        </authorList>
    </citation>
    <scope>NUCLEOTIDE SEQUENCE</scope>
    <source>
        <strain evidence="1">IN212</strain>
    </source>
</reference>
<gene>
    <name evidence="1" type="ORF">RFULGI_LOCUS4077</name>
</gene>